<evidence type="ECO:0000313" key="2">
    <source>
        <dbReference type="EMBL" id="PVW15319.1"/>
    </source>
</evidence>
<dbReference type="PROSITE" id="PS51318">
    <property type="entry name" value="TAT"/>
    <property type="match status" value="1"/>
</dbReference>
<reference evidence="2 3" key="1">
    <citation type="submission" date="2018-04" db="EMBL/GenBank/DDBJ databases">
        <title>Marixanthomonas spongiae HN-E44 sp. nov., isolated from a marine sponge.</title>
        <authorList>
            <person name="Luo L."/>
            <person name="Zhuang L."/>
        </authorList>
    </citation>
    <scope>NUCLEOTIDE SEQUENCE [LARGE SCALE GENOMIC DNA]</scope>
    <source>
        <strain evidence="2 3">HN-E44</strain>
    </source>
</reference>
<proteinExistence type="predicted"/>
<protein>
    <submittedName>
        <fullName evidence="2">Twin-arginine translocation pathway signal</fullName>
    </submittedName>
</protein>
<sequence>MSHFHHFKNNKEKKLDTNAHDQEHATWSRRSFIQALGLAGVGTAMVGHAAVSASKPSPLSVALSQSENENILVIIRLKGGNDGLNTIVPVYDYASYANLRPTIKHQQADLLNLNADFAIPNYMNSLESVWGDGKMKVVHGVGYPQQNLSHFRSSDIWASADPVNVEPTGWWGRYFEDLYPDYLTNPPEVPPAIQIGSIGNLIFDGDDNNYAFSVANPDQLADVAENGTLYDVTNLPDCVYGDKLLFMRATANTTYTYAGVINDAYMASENQASYSEKELAKQLAIVARMIKGGLGTKVYMVTLGSFDTHANQVNDHRALLEDLADSLKDFYDDLGATGMDDKVLSMTISEFGRRPYENGSNGTDHGAASPVMLFGTGLNGSGFVGEHPDLNTWDSNDNLIPTSDFRQVYSTVLTDWFCLDPTVVNTILLNQTYENLDLGLTCGTLGSQSFSNVNGFAHVPIYQDDRTYIEIKMTNSANMNIKLYDVLGREITTLKNGILHPGKHTIDIKTNSTASLIPGQYIYRIAVHGTFYSKSILIK</sequence>
<keyword evidence="3" id="KW-1185">Reference proteome</keyword>
<dbReference type="RefSeq" id="WP_116694211.1">
    <property type="nucleotide sequence ID" value="NZ_QEHR01000004.1"/>
</dbReference>
<feature type="compositionally biased region" description="Basic and acidic residues" evidence="1">
    <location>
        <begin position="9"/>
        <end position="20"/>
    </location>
</feature>
<dbReference type="AlphaFoldDB" id="A0A2U0I2J1"/>
<organism evidence="2 3">
    <name type="scientific">Marixanthomonas spongiae</name>
    <dbReference type="NCBI Taxonomy" id="2174845"/>
    <lineage>
        <taxon>Bacteria</taxon>
        <taxon>Pseudomonadati</taxon>
        <taxon>Bacteroidota</taxon>
        <taxon>Flavobacteriia</taxon>
        <taxon>Flavobacteriales</taxon>
        <taxon>Flavobacteriaceae</taxon>
        <taxon>Marixanthomonas</taxon>
    </lineage>
</organism>
<comment type="caution">
    <text evidence="2">The sequence shown here is derived from an EMBL/GenBank/DDBJ whole genome shotgun (WGS) entry which is preliminary data.</text>
</comment>
<name>A0A2U0I2J1_9FLAO</name>
<gene>
    <name evidence="2" type="ORF">DDV96_07930</name>
</gene>
<dbReference type="Gene3D" id="2.60.40.4070">
    <property type="match status" value="1"/>
</dbReference>
<dbReference type="PANTHER" id="PTHR43737:SF1">
    <property type="entry name" value="DUF1501 DOMAIN-CONTAINING PROTEIN"/>
    <property type="match status" value="1"/>
</dbReference>
<evidence type="ECO:0000313" key="3">
    <source>
        <dbReference type="Proteomes" id="UP000245962"/>
    </source>
</evidence>
<dbReference type="Pfam" id="PF07394">
    <property type="entry name" value="DUF1501"/>
    <property type="match status" value="1"/>
</dbReference>
<feature type="region of interest" description="Disordered" evidence="1">
    <location>
        <begin position="1"/>
        <end position="20"/>
    </location>
</feature>
<dbReference type="Proteomes" id="UP000245962">
    <property type="component" value="Unassembled WGS sequence"/>
</dbReference>
<dbReference type="PANTHER" id="PTHR43737">
    <property type="entry name" value="BLL7424 PROTEIN"/>
    <property type="match status" value="1"/>
</dbReference>
<dbReference type="EMBL" id="QEHR01000004">
    <property type="protein sequence ID" value="PVW15319.1"/>
    <property type="molecule type" value="Genomic_DNA"/>
</dbReference>
<dbReference type="InterPro" id="IPR006311">
    <property type="entry name" value="TAT_signal"/>
</dbReference>
<dbReference type="OrthoDB" id="9779968at2"/>
<accession>A0A2U0I2J1</accession>
<dbReference type="InterPro" id="IPR010869">
    <property type="entry name" value="DUF1501"/>
</dbReference>
<evidence type="ECO:0000256" key="1">
    <source>
        <dbReference type="SAM" id="MobiDB-lite"/>
    </source>
</evidence>